<organism evidence="7 9">
    <name type="scientific">Yarrowia lipolytica</name>
    <name type="common">Candida lipolytica</name>
    <dbReference type="NCBI Taxonomy" id="4952"/>
    <lineage>
        <taxon>Eukaryota</taxon>
        <taxon>Fungi</taxon>
        <taxon>Dikarya</taxon>
        <taxon>Ascomycota</taxon>
        <taxon>Saccharomycotina</taxon>
        <taxon>Dipodascomycetes</taxon>
        <taxon>Dipodascales</taxon>
        <taxon>Dipodascales incertae sedis</taxon>
        <taxon>Yarrowia</taxon>
    </lineage>
</organism>
<dbReference type="EMBL" id="CP017554">
    <property type="protein sequence ID" value="AOW01097.1"/>
    <property type="molecule type" value="Genomic_DNA"/>
</dbReference>
<dbReference type="RefSeq" id="XP_500404.1">
    <property type="nucleotide sequence ID" value="XM_500404.1"/>
</dbReference>
<reference evidence="7 9" key="1">
    <citation type="journal article" date="2016" name="PLoS ONE">
        <title>Sequence Assembly of Yarrowia lipolytica Strain W29/CLIB89 Shows Transposable Element Diversity.</title>
        <authorList>
            <person name="Magnan C."/>
            <person name="Yu J."/>
            <person name="Chang I."/>
            <person name="Jahn E."/>
            <person name="Kanomata Y."/>
            <person name="Wu J."/>
            <person name="Zeller M."/>
            <person name="Oakes M."/>
            <person name="Baldi P."/>
            <person name="Sandmeyer S."/>
        </authorList>
    </citation>
    <scope>NUCLEOTIDE SEQUENCE [LARGE SCALE GENOMIC DNA]</scope>
    <source>
        <strain evidence="7">CLIB89</strain>
        <strain evidence="9">CLIB89(W29)</strain>
    </source>
</reference>
<keyword evidence="3" id="KW-0687">Ribonucleoprotein</keyword>
<evidence type="ECO:0000256" key="5">
    <source>
        <dbReference type="SAM" id="MobiDB-lite"/>
    </source>
</evidence>
<protein>
    <recommendedName>
        <fullName evidence="4">Large ribosomal subunit protein uL5m</fullName>
    </recommendedName>
</protein>
<evidence type="ECO:0000313" key="9">
    <source>
        <dbReference type="Proteomes" id="UP000182444"/>
    </source>
</evidence>
<dbReference type="GO" id="GO:0006412">
    <property type="term" value="P:translation"/>
    <property type="evidence" value="ECO:0007669"/>
    <property type="project" value="InterPro"/>
</dbReference>
<dbReference type="SUPFAM" id="SSF55282">
    <property type="entry name" value="RL5-like"/>
    <property type="match status" value="1"/>
</dbReference>
<name>A0A1H6Q2J0_YARLL</name>
<dbReference type="VEuPathDB" id="FungiDB:YALI0_B01892g"/>
<evidence type="ECO:0000256" key="1">
    <source>
        <dbReference type="ARBA" id="ARBA00008553"/>
    </source>
</evidence>
<dbReference type="InterPro" id="IPR022803">
    <property type="entry name" value="Ribosomal_uL5_dom_sf"/>
</dbReference>
<evidence type="ECO:0000256" key="2">
    <source>
        <dbReference type="ARBA" id="ARBA00022980"/>
    </source>
</evidence>
<evidence type="ECO:0000313" key="10">
    <source>
        <dbReference type="Proteomes" id="UP000256601"/>
    </source>
</evidence>
<dbReference type="AlphaFoldDB" id="A0A1H6Q2J0"/>
<dbReference type="FunFam" id="3.30.1440.10:FF:000001">
    <property type="entry name" value="50S ribosomal protein L5"/>
    <property type="match status" value="1"/>
</dbReference>
<feature type="domain" description="Large ribosomal subunit protein uL5 C-terminal" evidence="6">
    <location>
        <begin position="190"/>
        <end position="287"/>
    </location>
</feature>
<comment type="similarity">
    <text evidence="1">Belongs to the universal ribosomal protein uL5 family.</text>
</comment>
<dbReference type="EMBL" id="KZ857335">
    <property type="protein sequence ID" value="RDW25930.1"/>
    <property type="molecule type" value="Genomic_DNA"/>
</dbReference>
<dbReference type="GO" id="GO:0005762">
    <property type="term" value="C:mitochondrial large ribosomal subunit"/>
    <property type="evidence" value="ECO:0007669"/>
    <property type="project" value="EnsemblFungi"/>
</dbReference>
<evidence type="ECO:0000313" key="8">
    <source>
        <dbReference type="EMBL" id="RDW25930.1"/>
    </source>
</evidence>
<evidence type="ECO:0000256" key="3">
    <source>
        <dbReference type="ARBA" id="ARBA00023274"/>
    </source>
</evidence>
<dbReference type="KEGG" id="yli:2907255"/>
<dbReference type="eggNOG" id="KOG0398">
    <property type="taxonomic scope" value="Eukaryota"/>
</dbReference>
<accession>A0A1H6Q2J0</accession>
<evidence type="ECO:0000259" key="6">
    <source>
        <dbReference type="Pfam" id="PF00673"/>
    </source>
</evidence>
<sequence length="297" mass="33351">MSVVFTRSFHASAAVSRGAKISIKPPVHHLYRYKKNILKPAFTKTLLTHPGSIESNKYVPKNTRVDRVVDHYNNTVASDMLLMGYVHEQSVRKGNKHRPWDFTSPYHLGRPAQPPRGPNKTPTKDVHPRTWKNIPAITKITINCTDPGTVLDHEKVINQKLLLQQITGCAAKEVRSRSNIMTWKLRKGYPMGAKVEITGEKISDFMTSLTELVLPRAIGFNGIRNSSGDRNGNIAFGLIPEDVKNFPEVEANQDAYLQMYGMHITIHTTAQADSEARALLSAFNFPFIGKEKHQGRS</sequence>
<keyword evidence="2 8" id="KW-0689">Ribosomal protein</keyword>
<dbReference type="GeneID" id="2907255"/>
<dbReference type="Gene3D" id="3.30.1440.10">
    <property type="match status" value="1"/>
</dbReference>
<dbReference type="PANTHER" id="PTHR11994">
    <property type="entry name" value="60S RIBOSOMAL PROTEIN L11-RELATED"/>
    <property type="match status" value="1"/>
</dbReference>
<dbReference type="OMA" id="HITIHTT"/>
<dbReference type="VEuPathDB" id="FungiDB:YALI1_B02881g"/>
<evidence type="ECO:0000313" key="7">
    <source>
        <dbReference type="EMBL" id="AOW01097.1"/>
    </source>
</evidence>
<dbReference type="Proteomes" id="UP000182444">
    <property type="component" value="Chromosome 1B"/>
</dbReference>
<evidence type="ECO:0000256" key="4">
    <source>
        <dbReference type="ARBA" id="ARBA00040368"/>
    </source>
</evidence>
<dbReference type="OrthoDB" id="539541at2759"/>
<dbReference type="InterPro" id="IPR031309">
    <property type="entry name" value="Ribosomal_uL5_C"/>
</dbReference>
<feature type="region of interest" description="Disordered" evidence="5">
    <location>
        <begin position="96"/>
        <end position="128"/>
    </location>
</feature>
<reference evidence="8 10" key="2">
    <citation type="submission" date="2018-07" db="EMBL/GenBank/DDBJ databases">
        <title>Draft Genome Assemblies for Five Robust Yarrowia lipolytica Strains Exhibiting High Lipid Production and Pentose Sugar Utilization and Sugar Alcohol Secretion from Undetoxified Lignocellulosic Biomass Hydrolysates.</title>
        <authorList>
            <consortium name="DOE Joint Genome Institute"/>
            <person name="Walker C."/>
            <person name="Ryu S."/>
            <person name="Na H."/>
            <person name="Zane M."/>
            <person name="LaButti K."/>
            <person name="Lipzen A."/>
            <person name="Haridas S."/>
            <person name="Barry K."/>
            <person name="Grigoriev I.V."/>
            <person name="Quarterman J."/>
            <person name="Slininger P."/>
            <person name="Dien B."/>
            <person name="Trinh C.T."/>
        </authorList>
    </citation>
    <scope>NUCLEOTIDE SEQUENCE [LARGE SCALE GENOMIC DNA]</scope>
    <source>
        <strain evidence="8 10">YB392</strain>
    </source>
</reference>
<proteinExistence type="inferred from homology"/>
<dbReference type="InterPro" id="IPR002132">
    <property type="entry name" value="Ribosomal_uL5"/>
</dbReference>
<dbReference type="Pfam" id="PF00673">
    <property type="entry name" value="Ribosomal_L5_C"/>
    <property type="match status" value="1"/>
</dbReference>
<dbReference type="GO" id="GO:0003735">
    <property type="term" value="F:structural constituent of ribosome"/>
    <property type="evidence" value="ECO:0007669"/>
    <property type="project" value="EnsemblFungi"/>
</dbReference>
<dbReference type="Proteomes" id="UP000256601">
    <property type="component" value="Unassembled WGS sequence"/>
</dbReference>
<gene>
    <name evidence="8" type="ORF">B0I71DRAFT_131784</name>
    <name evidence="7" type="ORF">YALI1_B02881g</name>
</gene>